<keyword evidence="3 9" id="KW-0812">Transmembrane</keyword>
<evidence type="ECO:0000256" key="7">
    <source>
        <dbReference type="ARBA" id="ARBA00023136"/>
    </source>
</evidence>
<sequence length="176" mass="18610">MRPSICPECPRRDHDDHDRAGPRLGHARRRPRPHRRRPQPHRHQERLTPGPDGLLVAALSLAGTDLACLSLLLAVLAATVLVGSVVLALLVIRPRLDPGGDRSGFICLATADPAAITETLAADHRVAQLQALARIAPTKMKLLRLAGDITLVAVPSAISPAAPHPPPAADPEGAPP</sequence>
<evidence type="ECO:0000256" key="9">
    <source>
        <dbReference type="SAM" id="Phobius"/>
    </source>
</evidence>
<feature type="compositionally biased region" description="Basic and acidic residues" evidence="8">
    <location>
        <begin position="9"/>
        <end position="21"/>
    </location>
</feature>
<protein>
    <submittedName>
        <fullName evidence="11">Pycsar system effector family protein</fullName>
    </submittedName>
</protein>
<evidence type="ECO:0000313" key="12">
    <source>
        <dbReference type="Proteomes" id="UP001604282"/>
    </source>
</evidence>
<keyword evidence="2" id="KW-1003">Cell membrane</keyword>
<proteinExistence type="predicted"/>
<accession>A0ABW7C3T5</accession>
<evidence type="ECO:0000259" key="10">
    <source>
        <dbReference type="Pfam" id="PF18967"/>
    </source>
</evidence>
<name>A0ABW7C3T5_9ACTN</name>
<dbReference type="Pfam" id="PF18967">
    <property type="entry name" value="PycTM"/>
    <property type="match status" value="1"/>
</dbReference>
<evidence type="ECO:0000256" key="2">
    <source>
        <dbReference type="ARBA" id="ARBA00022475"/>
    </source>
</evidence>
<comment type="subcellular location">
    <subcellularLocation>
        <location evidence="1">Cell membrane</location>
    </subcellularLocation>
</comment>
<keyword evidence="5 9" id="KW-1133">Transmembrane helix</keyword>
<keyword evidence="4" id="KW-0547">Nucleotide-binding</keyword>
<evidence type="ECO:0000313" key="11">
    <source>
        <dbReference type="EMBL" id="MFG3194398.1"/>
    </source>
</evidence>
<evidence type="ECO:0000256" key="5">
    <source>
        <dbReference type="ARBA" id="ARBA00022989"/>
    </source>
</evidence>
<feature type="region of interest" description="Disordered" evidence="8">
    <location>
        <begin position="1"/>
        <end position="49"/>
    </location>
</feature>
<evidence type="ECO:0000256" key="6">
    <source>
        <dbReference type="ARBA" id="ARBA00023118"/>
    </source>
</evidence>
<feature type="transmembrane region" description="Helical" evidence="9">
    <location>
        <begin position="69"/>
        <end position="92"/>
    </location>
</feature>
<dbReference type="EMBL" id="JBICZW010000051">
    <property type="protein sequence ID" value="MFG3194398.1"/>
    <property type="molecule type" value="Genomic_DNA"/>
</dbReference>
<reference evidence="11 12" key="1">
    <citation type="submission" date="2024-10" db="EMBL/GenBank/DDBJ databases">
        <title>The Natural Products Discovery Center: Release of the First 8490 Sequenced Strains for Exploring Actinobacteria Biosynthetic Diversity.</title>
        <authorList>
            <person name="Kalkreuter E."/>
            <person name="Kautsar S.A."/>
            <person name="Yang D."/>
            <person name="Bader C.D."/>
            <person name="Teijaro C.N."/>
            <person name="Fluegel L."/>
            <person name="Davis C.M."/>
            <person name="Simpson J.R."/>
            <person name="Lauterbach L."/>
            <person name="Steele A.D."/>
            <person name="Gui C."/>
            <person name="Meng S."/>
            <person name="Li G."/>
            <person name="Viehrig K."/>
            <person name="Ye F."/>
            <person name="Su P."/>
            <person name="Kiefer A.F."/>
            <person name="Nichols A."/>
            <person name="Cepeda A.J."/>
            <person name="Yan W."/>
            <person name="Fan B."/>
            <person name="Jiang Y."/>
            <person name="Adhikari A."/>
            <person name="Zheng C.-J."/>
            <person name="Schuster L."/>
            <person name="Cowan T.M."/>
            <person name="Smanski M.J."/>
            <person name="Chevrette M.G."/>
            <person name="De Carvalho L.P.S."/>
            <person name="Shen B."/>
        </authorList>
    </citation>
    <scope>NUCLEOTIDE SEQUENCE [LARGE SCALE GENOMIC DNA]</scope>
    <source>
        <strain evidence="11 12">NPDC048229</strain>
    </source>
</reference>
<gene>
    <name evidence="11" type="ORF">ACGFYS_36450</name>
</gene>
<dbReference type="Proteomes" id="UP001604282">
    <property type="component" value="Unassembled WGS sequence"/>
</dbReference>
<evidence type="ECO:0000256" key="1">
    <source>
        <dbReference type="ARBA" id="ARBA00004236"/>
    </source>
</evidence>
<comment type="caution">
    <text evidence="11">The sequence shown here is derived from an EMBL/GenBank/DDBJ whole genome shotgun (WGS) entry which is preliminary data.</text>
</comment>
<keyword evidence="6" id="KW-0051">Antiviral defense</keyword>
<evidence type="ECO:0000256" key="8">
    <source>
        <dbReference type="SAM" id="MobiDB-lite"/>
    </source>
</evidence>
<dbReference type="InterPro" id="IPR043760">
    <property type="entry name" value="PycTM_dom"/>
</dbReference>
<dbReference type="RefSeq" id="WP_392885006.1">
    <property type="nucleotide sequence ID" value="NZ_JBICZW010000051.1"/>
</dbReference>
<feature type="domain" description="Pycsar effector protein" evidence="10">
    <location>
        <begin position="56"/>
        <end position="158"/>
    </location>
</feature>
<evidence type="ECO:0000256" key="4">
    <source>
        <dbReference type="ARBA" id="ARBA00022741"/>
    </source>
</evidence>
<feature type="compositionally biased region" description="Basic residues" evidence="8">
    <location>
        <begin position="25"/>
        <end position="44"/>
    </location>
</feature>
<evidence type="ECO:0000256" key="3">
    <source>
        <dbReference type="ARBA" id="ARBA00022692"/>
    </source>
</evidence>
<keyword evidence="7 9" id="KW-0472">Membrane</keyword>
<organism evidence="11 12">
    <name type="scientific">Streptomyces omiyaensis</name>
    <dbReference type="NCBI Taxonomy" id="68247"/>
    <lineage>
        <taxon>Bacteria</taxon>
        <taxon>Bacillati</taxon>
        <taxon>Actinomycetota</taxon>
        <taxon>Actinomycetes</taxon>
        <taxon>Kitasatosporales</taxon>
        <taxon>Streptomycetaceae</taxon>
        <taxon>Streptomyces</taxon>
    </lineage>
</organism>
<keyword evidence="12" id="KW-1185">Reference proteome</keyword>